<evidence type="ECO:0000313" key="2">
    <source>
        <dbReference type="EMBL" id="SUI45033.1"/>
    </source>
</evidence>
<proteinExistence type="predicted"/>
<evidence type="ECO:0000313" key="3">
    <source>
        <dbReference type="Proteomes" id="UP000254069"/>
    </source>
</evidence>
<feature type="transmembrane region" description="Helical" evidence="1">
    <location>
        <begin position="348"/>
        <end position="367"/>
    </location>
</feature>
<keyword evidence="1" id="KW-0472">Membrane</keyword>
<protein>
    <recommendedName>
        <fullName evidence="4">O-antigen polymerase</fullName>
    </recommendedName>
</protein>
<dbReference type="EMBL" id="UGYO01000001">
    <property type="protein sequence ID" value="SUI45033.1"/>
    <property type="molecule type" value="Genomic_DNA"/>
</dbReference>
<keyword evidence="3" id="KW-1185">Reference proteome</keyword>
<dbReference type="Proteomes" id="UP000254069">
    <property type="component" value="Unassembled WGS sequence"/>
</dbReference>
<keyword evidence="1" id="KW-1133">Transmembrane helix</keyword>
<reference evidence="2 3" key="1">
    <citation type="submission" date="2018-06" db="EMBL/GenBank/DDBJ databases">
        <authorList>
            <consortium name="Pathogen Informatics"/>
            <person name="Doyle S."/>
        </authorList>
    </citation>
    <scope>NUCLEOTIDE SEQUENCE [LARGE SCALE GENOMIC DNA]</scope>
    <source>
        <strain evidence="2 3">NCTC10738</strain>
    </source>
</reference>
<feature type="transmembrane region" description="Helical" evidence="1">
    <location>
        <begin position="30"/>
        <end position="48"/>
    </location>
</feature>
<feature type="transmembrane region" description="Helical" evidence="1">
    <location>
        <begin position="160"/>
        <end position="178"/>
    </location>
</feature>
<feature type="transmembrane region" description="Helical" evidence="1">
    <location>
        <begin position="87"/>
        <end position="105"/>
    </location>
</feature>
<feature type="transmembrane region" description="Helical" evidence="1">
    <location>
        <begin position="185"/>
        <end position="202"/>
    </location>
</feature>
<evidence type="ECO:0000256" key="1">
    <source>
        <dbReference type="SAM" id="Phobius"/>
    </source>
</evidence>
<keyword evidence="1" id="KW-0812">Transmembrane</keyword>
<feature type="transmembrane region" description="Helical" evidence="1">
    <location>
        <begin position="233"/>
        <end position="252"/>
    </location>
</feature>
<gene>
    <name evidence="2" type="ORF">NCTC10738_00008</name>
</gene>
<feature type="transmembrane region" description="Helical" evidence="1">
    <location>
        <begin position="60"/>
        <end position="81"/>
    </location>
</feature>
<feature type="transmembrane region" description="Helical" evidence="1">
    <location>
        <begin position="314"/>
        <end position="336"/>
    </location>
</feature>
<evidence type="ECO:0008006" key="4">
    <source>
        <dbReference type="Google" id="ProtNLM"/>
    </source>
</evidence>
<sequence length="408" mass="47695">MKSFFITFSVFFITFFPTYLFGGTSNGQIVLFLIYFIFVFFIGVCFLFKNRLIVPSISLVYLLVGVMVLFTVISKVDFVAVNLIINHYRYFIYFFVFVISYNIAYRYGDIKVFESRLYFLAFFISVFIIFQLVLPNSFLVRLITHKPPFDFLGFRIGGPFEWSYIYAFSTFPIIVCALDRFIRYGFSFFLFPAFLLLLFYFLSQSKAAYLSFILFYCLYFLSSVYFIKNNRKLYFLSAVLFLAVTMLVLANLDKFAHVIKFFVEINNGSVDASTQTRLNQMANVKYSLEENILLGSPSKYLIIENAFAHYLYNYGFIGFIGYCIFIVMNIIQSFINVKNVYSYNLKEFLPLSIGYFFMNLTIPIYALGSSPTDANKSAYFYYVTFAFLLGCTRKEIDVIKGNVFYENK</sequence>
<accession>A0A379YH62</accession>
<organism evidence="2 3">
    <name type="scientific">Shewanella algae</name>
    <dbReference type="NCBI Taxonomy" id="38313"/>
    <lineage>
        <taxon>Bacteria</taxon>
        <taxon>Pseudomonadati</taxon>
        <taxon>Pseudomonadota</taxon>
        <taxon>Gammaproteobacteria</taxon>
        <taxon>Alteromonadales</taxon>
        <taxon>Shewanellaceae</taxon>
        <taxon>Shewanella</taxon>
    </lineage>
</organism>
<dbReference type="RefSeq" id="WP_115388916.1">
    <property type="nucleotide sequence ID" value="NZ_JADZHC010000039.1"/>
</dbReference>
<name>A0A379YH62_9GAMM</name>
<dbReference type="AlphaFoldDB" id="A0A379YH62"/>
<feature type="transmembrane region" description="Helical" evidence="1">
    <location>
        <begin position="117"/>
        <end position="140"/>
    </location>
</feature>
<feature type="transmembrane region" description="Helical" evidence="1">
    <location>
        <begin position="379"/>
        <end position="396"/>
    </location>
</feature>
<feature type="transmembrane region" description="Helical" evidence="1">
    <location>
        <begin position="208"/>
        <end position="226"/>
    </location>
</feature>